<dbReference type="InterPro" id="IPR009081">
    <property type="entry name" value="PP-bd_ACP"/>
</dbReference>
<dbReference type="InterPro" id="IPR045851">
    <property type="entry name" value="AMP-bd_C_sf"/>
</dbReference>
<dbReference type="GO" id="GO:0044550">
    <property type="term" value="P:secondary metabolite biosynthetic process"/>
    <property type="evidence" value="ECO:0007669"/>
    <property type="project" value="TreeGrafter"/>
</dbReference>
<dbReference type="PROSITE" id="PS52004">
    <property type="entry name" value="KS3_2"/>
    <property type="match status" value="1"/>
</dbReference>
<dbReference type="InterPro" id="IPR015424">
    <property type="entry name" value="PyrdxlP-dep_Trfase"/>
</dbReference>
<evidence type="ECO:0000256" key="4">
    <source>
        <dbReference type="ARBA" id="ARBA00022679"/>
    </source>
</evidence>
<sequence>MSRSISTAADPVAPDFDPALALADIFHSVARARPDAPALVSDRLSLSYTTLARRTDALAARLLDAGLRPGEVVGIVAARSTEAVVALLAILRAGGAYMPLDPTYALEQLDYMVADAGPALLLHAEDTAELARSLAGDRPVLAITDAEPETETERGWPKRDGGSLAYVMFTSGSSGRPKGVEIPQRGVTRMALQQPECQLLPDDRMLHSSTFACDGSGLEIWGALLNGAALVVLEAPKPSIDLLADSLTRQDITAAVFYTGIFHLMADRCPEALQGLRLLVVGGDVMQPRLAGKLVQAAPQLRLVNAYGPTENTVIATLHRVTEADLDGSPLPIGRAAAHDEVLVLDEALQELPDGEAGQLVLGGPGIALGYRGKPEQTAERFIADPRPGRTGRLYLTGDLVRRREDGAICFLGRVDRQVKLGGRRIELDEVEHVLRQQPQVADGAVDVVTAANGDRRIAGFVTLAEGVALSEDEAGRAIREGMARTLPLAMLPGLIRVLPELPLTAANKVDRKALVASVEAPAPRAEAQRAGAALRERIASIWDGVLGCGPIPPDRTFFDMGGSSLQLIEVHALLEAALGRSFDITILFETPRLGDLADRLGALAAAGASPAPEARRGAGSGAIAIVGMAGRFPGAGSVAELWSQVKAGASQFRRFADAELEDAFTPQQRAERNFVPVRPGLDGVELFDARYFDMYPREAAATDPQARVFLELCVEALEDSGTDPARHPGAVGVFAGSSFSTYLLNNILQDRAAAESIASGYQVERFAEVLGNIADTLATRVAFKLDLHGPAMTVSTACSTSLVAIAQAVQALRAGQADMALAGGVSITFPQKRGYTATEGGMVSAQGACCPFDAEADGTVFGHGAGVVVLKRLEDALAEGNTIHAVIRGVGINNDGRDKISYTAPSVVGQAAVIGMAQRDAGIGPEAIGYVECHGTATPLGDPVELRGLASAFGALPQGSVALGSVKANVGHLDAAAGVTSVIKTALVLRDGLIPPVAGFVSANPRIPFDTLPFHVPRALTEWPEGRAPRRAGVSSFGVGGTNVHLVLEQPPQAAEASAIEAPQILPLSARSPEALEALQHRLADALETGAASLADAAFTLQEGRSQHPFRAGLAATDPQDAAARLRRLPRAAAQAPADAPPVVFMFPGQGSQYPGMGSGLYAAEPEYRRWIDAGAAILEPLLGLDINRLLCFGDPSDADMARALRDTRLTQPALFLTQFATAQLWLQRGIRPAAMIGHSVGEFAAAALSGAMDFETALRIIARRGQLMQDMPAGAMLGVRAEADRLLPLLPSGVDIAARNAPKLTVLAGQSEAITGMQAALDAAGIVWTRLHTSHAFHSAMMDPVCDALAESIRALPLQAGEIPWVSCVTAAWVTQDQARDPAYWAGQARATVNFDAAIRVAATEGQPPVLLEVGAGSTLSAFAAQCLSRLGHGGILHSLPDHTRSVSDGFAMADALARLWAAGVPVDWARSGPRGSRRVPLPTYPFERRRHWIDPPPRAAAADPLPLQTLPSEVSPVVMTSILPPRSLRLSADILALLADLSGEELEPDQAGLSFLELGFDSLFLGQVTQRLSRDYAVELTFRQLLSDFPSPAALAAHLDAVLPPDAVAAPAQPVAAPVALAAPQPVVMAAPMPVAGPPAEGLAGVLQAQMQTMQAVFAEQLRALGTAPAALGAAPAIPTTTPVATPLAPLPAPAVQTAAPEPEAPAGLRFGRGPDLSGGQFDARQQAFVDDLARRYSQRHQGSKAHTARYRPVHADPRTAAGFRQEWKELVFPIVAARAKGAQLWDVDGNTFIDLVNGFGQTAFGHSPDFVLEAVRRQLDRGFPIGPQAEFAGPVAEKFARMVGHERVTFCNTGSEAVMAAMRLARAVTGRDRIVVFGNDYHGQFDEVLIKGRSRGGDPIALPIAPGIPRSGLGNMVVLGYGSDESLAWLRAHGGTVAAVIVEPVQSRHPELRPADFVRELRRITAEQGAALVMDEVVTGFRTHKRGLQGLWGIDADMATYGKVPGGGMPVGILAGKPRFMDALDGGAWQYGDDSKPETSPTFFAGTFVRHPLVIAAVDAVLDHLEKQGDDLWTAAAERTAKLAGKLNGVLTARGLPELVTSFSSWFAPNLSQQEAKASLAYPLMRMEGIHIVDGYCGFLTTEHGEAECALVLDAFEHAVDELQSVGILSGSDAAALPALRVVPPTRNIPLTEAQREIWMTSQLGDAASCSFNEGASLHLDGPLDVAALEAALSDIVARHDSLRLVFARSGESFDVADAAPVVLEVTDLTPSRTAESDMAEILQAEAETPLDLVAGPPIRFRLLRLDADRHVLVATAHHIVCDGWSYNVIFGDLAAFYCARLRGRAAALPPAPSFAAHALARPADSSADEAYWRGEYPDAPALPDLPGDRPHPAVKSFNGGSVTAHVPAELVKAARKAGAKQGCTLFATLFAALQITLGRLSGAEDVVLAVPSSGQSLLPDPALVGHCVNFLPIRAAFAPGASIAEHLALVRDKVLAALDHQGLTYGTLVRELKIERTLNRLPLTEVQFNLERVADGLAIPGLQIRTHPNPKAAVNFDLFFNMIEGPDGLRLDVDYNADVYDPATVRRWVDHLSTVLRAIGADSAQPLRQLPLVTLADLPCPSATAITPPETQVLHDLVTAQAARTPDAPAVAFGATSLSHAELALRSDALAARLLAALPPGRGRVAVALDRSEALPVALLAVLKAGHAFVPLDPRHPAPRLRQVLETAQVKALILPDAQLPAYAEGLGVLPVAIDGPAAPPAELPEVAPEGPAYVIFTSGSTGAPKGVEVPHRAVVNCLASMAAEPGFGASDRLLAVTTVSFDIAILELFLPLITGGTVEIAATEEVLDGFALVRRLQRGDITVMQATPTLWGMLLEAGLQPVAGLRILAGGEPLPLDLARRLMAGGAELWNLYGPTETTIWSAVNRIRPGDAVISIGHPIANTELQVLSPEGQLLPVGVTGELNIGGAGLARGYFGRDDLTAAAFRDLTLDGATRRLYRTGDRARRLADGTIELLGRGDGQIKLRGFRIELGEIEMALRGVEGVAQAAVDLRAPPGGDKQLVAYVVAAPGAAPAPESLMRALEQRLPNYMVPARYVRLETLPQTLNGKLDRKALQAPEGMDGLLQPRDITPPASPMEERLAGIWAKVLGVEAVSTTETLYSLGADSLTVFRIAARMLDAGLNLEARDLLTHPTIRELAAFAAAREGDGAASSRPSLKSFRHGARREGAFAS</sequence>
<dbReference type="InterPro" id="IPR036736">
    <property type="entry name" value="ACP-like_sf"/>
</dbReference>
<proteinExistence type="inferred from homology"/>
<evidence type="ECO:0000313" key="10">
    <source>
        <dbReference type="EMBL" id="PZX56276.1"/>
    </source>
</evidence>
<dbReference type="Gene3D" id="3.90.1150.10">
    <property type="entry name" value="Aspartate Aminotransferase, domain 1"/>
    <property type="match status" value="1"/>
</dbReference>
<dbReference type="PROSITE" id="PS00600">
    <property type="entry name" value="AA_TRANSFER_CLASS_3"/>
    <property type="match status" value="1"/>
</dbReference>
<dbReference type="InterPro" id="IPR014030">
    <property type="entry name" value="Ketoacyl_synth_N"/>
</dbReference>
<dbReference type="SUPFAM" id="SSF53383">
    <property type="entry name" value="PLP-dependent transferases"/>
    <property type="match status" value="1"/>
</dbReference>
<dbReference type="Pfam" id="PF00550">
    <property type="entry name" value="PP-binding"/>
    <property type="match status" value="3"/>
</dbReference>
<evidence type="ECO:0000256" key="3">
    <source>
        <dbReference type="ARBA" id="ARBA00022553"/>
    </source>
</evidence>
<dbReference type="Pfam" id="PF00202">
    <property type="entry name" value="Aminotran_3"/>
    <property type="match status" value="1"/>
</dbReference>
<dbReference type="InterPro" id="IPR032821">
    <property type="entry name" value="PKS_assoc"/>
</dbReference>
<dbReference type="InterPro" id="IPR001227">
    <property type="entry name" value="Ac_transferase_dom_sf"/>
</dbReference>
<dbReference type="GO" id="GO:0043041">
    <property type="term" value="P:amino acid activation for nonribosomal peptide biosynthetic process"/>
    <property type="evidence" value="ECO:0007669"/>
    <property type="project" value="TreeGrafter"/>
</dbReference>
<evidence type="ECO:0000256" key="1">
    <source>
        <dbReference type="ARBA" id="ARBA00001933"/>
    </source>
</evidence>
<keyword evidence="3" id="KW-0597">Phosphoprotein</keyword>
<dbReference type="Gene3D" id="3.30.70.3290">
    <property type="match status" value="1"/>
</dbReference>
<dbReference type="Gene3D" id="3.40.50.980">
    <property type="match status" value="2"/>
</dbReference>
<dbReference type="SMART" id="SM00825">
    <property type="entry name" value="PKS_KS"/>
    <property type="match status" value="1"/>
</dbReference>
<dbReference type="SMART" id="SM00827">
    <property type="entry name" value="PKS_AT"/>
    <property type="match status" value="1"/>
</dbReference>
<dbReference type="CDD" id="cd19531">
    <property type="entry name" value="LCL_NRPS-like"/>
    <property type="match status" value="1"/>
</dbReference>
<keyword evidence="2" id="KW-0596">Phosphopantetheine</keyword>
<comment type="cofactor">
    <cofactor evidence="1">
        <name>pyridoxal 5'-phosphate</name>
        <dbReference type="ChEBI" id="CHEBI:597326"/>
    </cofactor>
</comment>
<dbReference type="Pfam" id="PF00109">
    <property type="entry name" value="ketoacyl-synt"/>
    <property type="match status" value="1"/>
</dbReference>
<keyword evidence="5" id="KW-0663">Pyridoxal phosphate</keyword>
<feature type="domain" description="Ketosynthase family 3 (KS3)" evidence="9">
    <location>
        <begin position="621"/>
        <end position="1051"/>
    </location>
</feature>
<dbReference type="InterPro" id="IPR000873">
    <property type="entry name" value="AMP-dep_synth/lig_dom"/>
</dbReference>
<feature type="domain" description="Carrier" evidence="8">
    <location>
        <begin position="3137"/>
        <end position="3211"/>
    </location>
</feature>
<evidence type="ECO:0000256" key="6">
    <source>
        <dbReference type="ARBA" id="ARBA00029443"/>
    </source>
</evidence>
<dbReference type="InterPro" id="IPR018201">
    <property type="entry name" value="Ketoacyl_synth_AS"/>
</dbReference>
<evidence type="ECO:0000256" key="7">
    <source>
        <dbReference type="SAM" id="MobiDB-lite"/>
    </source>
</evidence>
<feature type="region of interest" description="Disordered" evidence="7">
    <location>
        <begin position="3213"/>
        <end position="3237"/>
    </location>
</feature>
<dbReference type="InterPro" id="IPR049704">
    <property type="entry name" value="Aminotrans_3_PPA_site"/>
</dbReference>
<dbReference type="Gene3D" id="3.40.366.10">
    <property type="entry name" value="Malonyl-Coenzyme A Acyl Carrier Protein, domain 2"/>
    <property type="match status" value="1"/>
</dbReference>
<dbReference type="InterPro" id="IPR020806">
    <property type="entry name" value="PKS_PP-bd"/>
</dbReference>
<dbReference type="InterPro" id="IPR001242">
    <property type="entry name" value="Condensation_dom"/>
</dbReference>
<dbReference type="SUPFAM" id="SSF47336">
    <property type="entry name" value="ACP-like"/>
    <property type="match status" value="3"/>
</dbReference>
<gene>
    <name evidence="10" type="ORF">LX76_01305</name>
</gene>
<feature type="region of interest" description="Disordered" evidence="7">
    <location>
        <begin position="1698"/>
        <end position="1720"/>
    </location>
</feature>
<evidence type="ECO:0000256" key="2">
    <source>
        <dbReference type="ARBA" id="ARBA00022450"/>
    </source>
</evidence>
<dbReference type="Gene3D" id="3.40.50.12780">
    <property type="entry name" value="N-terminal domain of ligase-like"/>
    <property type="match status" value="1"/>
</dbReference>
<dbReference type="InterPro" id="IPR010071">
    <property type="entry name" value="AA_adenyl_dom"/>
</dbReference>
<dbReference type="Gene3D" id="3.40.640.10">
    <property type="entry name" value="Type I PLP-dependent aspartate aminotransferase-like (Major domain)"/>
    <property type="match status" value="1"/>
</dbReference>
<dbReference type="InterPro" id="IPR005814">
    <property type="entry name" value="Aminotrans_3"/>
</dbReference>
<dbReference type="GO" id="GO:0031177">
    <property type="term" value="F:phosphopantetheine binding"/>
    <property type="evidence" value="ECO:0007669"/>
    <property type="project" value="InterPro"/>
</dbReference>
<feature type="domain" description="Carrier" evidence="8">
    <location>
        <begin position="530"/>
        <end position="605"/>
    </location>
</feature>
<evidence type="ECO:0000256" key="5">
    <source>
        <dbReference type="ARBA" id="ARBA00022898"/>
    </source>
</evidence>
<dbReference type="SUPFAM" id="SSF52151">
    <property type="entry name" value="FabD/lysophospholipase-like"/>
    <property type="match status" value="1"/>
</dbReference>
<dbReference type="GO" id="GO:0030170">
    <property type="term" value="F:pyridoxal phosphate binding"/>
    <property type="evidence" value="ECO:0007669"/>
    <property type="project" value="InterPro"/>
</dbReference>
<dbReference type="EMBL" id="QKZS01000003">
    <property type="protein sequence ID" value="PZX56276.1"/>
    <property type="molecule type" value="Genomic_DNA"/>
</dbReference>
<dbReference type="InterPro" id="IPR020841">
    <property type="entry name" value="PKS_Beta-ketoAc_synthase_dom"/>
</dbReference>
<dbReference type="Gene3D" id="3.30.300.30">
    <property type="match status" value="2"/>
</dbReference>
<dbReference type="Pfam" id="PF13193">
    <property type="entry name" value="AMP-binding_C"/>
    <property type="match status" value="1"/>
</dbReference>
<dbReference type="InterPro" id="IPR016036">
    <property type="entry name" value="Malonyl_transacylase_ACP-bd"/>
</dbReference>
<dbReference type="InterPro" id="IPR023213">
    <property type="entry name" value="CAT-like_dom_sf"/>
</dbReference>
<dbReference type="SUPFAM" id="SSF55048">
    <property type="entry name" value="Probable ACP-binding domain of malonyl-CoA ACP transacylase"/>
    <property type="match status" value="1"/>
</dbReference>
<protein>
    <submittedName>
        <fullName evidence="10">Amino acid adenylation domain-containing protein</fullName>
    </submittedName>
</protein>
<dbReference type="InterPro" id="IPR014043">
    <property type="entry name" value="Acyl_transferase_dom"/>
</dbReference>
<dbReference type="Gene3D" id="3.30.559.30">
    <property type="entry name" value="Nonribosomal peptide synthetase, condensation domain"/>
    <property type="match status" value="1"/>
</dbReference>
<dbReference type="NCBIfam" id="TIGR01733">
    <property type="entry name" value="AA-adenyl-dom"/>
    <property type="match status" value="2"/>
</dbReference>
<dbReference type="InterPro" id="IPR020845">
    <property type="entry name" value="AMP-binding_CS"/>
</dbReference>
<dbReference type="PROSITE" id="PS00606">
    <property type="entry name" value="KS3_1"/>
    <property type="match status" value="1"/>
</dbReference>
<dbReference type="InterPro" id="IPR016039">
    <property type="entry name" value="Thiolase-like"/>
</dbReference>
<dbReference type="Pfam" id="PF00698">
    <property type="entry name" value="Acyl_transf_1"/>
    <property type="match status" value="1"/>
</dbReference>
<comment type="caution">
    <text evidence="10">The sequence shown here is derived from an EMBL/GenBank/DDBJ whole genome shotgun (WGS) entry which is preliminary data.</text>
</comment>
<dbReference type="RefSeq" id="WP_111467299.1">
    <property type="nucleotide sequence ID" value="NZ_QKZS01000003.1"/>
</dbReference>
<reference evidence="10 11" key="1">
    <citation type="submission" date="2018-06" db="EMBL/GenBank/DDBJ databases">
        <title>Genomic Encyclopedia of Archaeal and Bacterial Type Strains, Phase II (KMG-II): from individual species to whole genera.</title>
        <authorList>
            <person name="Goeker M."/>
        </authorList>
    </citation>
    <scope>NUCLEOTIDE SEQUENCE [LARGE SCALE GENOMIC DNA]</scope>
    <source>
        <strain evidence="10 11">DSM 18774</strain>
    </source>
</reference>
<dbReference type="PROSITE" id="PS50075">
    <property type="entry name" value="CARRIER"/>
    <property type="match status" value="3"/>
</dbReference>
<keyword evidence="4" id="KW-0808">Transferase</keyword>
<dbReference type="Gene3D" id="3.40.47.10">
    <property type="match status" value="1"/>
</dbReference>
<accession>A0A2W7RAV1</accession>
<dbReference type="PANTHER" id="PTHR45527:SF1">
    <property type="entry name" value="FATTY ACID SYNTHASE"/>
    <property type="match status" value="1"/>
</dbReference>
<comment type="similarity">
    <text evidence="6">In the C-terminal section; belongs to the NRP synthetase family.</text>
</comment>
<dbReference type="GO" id="GO:0006633">
    <property type="term" value="P:fatty acid biosynthetic process"/>
    <property type="evidence" value="ECO:0007669"/>
    <property type="project" value="InterPro"/>
</dbReference>
<dbReference type="Pfam" id="PF02801">
    <property type="entry name" value="Ketoacyl-synt_C"/>
    <property type="match status" value="1"/>
</dbReference>
<dbReference type="SMART" id="SM00823">
    <property type="entry name" value="PKS_PP"/>
    <property type="match status" value="3"/>
</dbReference>
<evidence type="ECO:0000259" key="9">
    <source>
        <dbReference type="PROSITE" id="PS52004"/>
    </source>
</evidence>
<dbReference type="InterPro" id="IPR015422">
    <property type="entry name" value="PyrdxlP-dep_Trfase_small"/>
</dbReference>
<dbReference type="Pfam" id="PF00668">
    <property type="entry name" value="Condensation"/>
    <property type="match status" value="1"/>
</dbReference>
<dbReference type="GO" id="GO:0008483">
    <property type="term" value="F:transaminase activity"/>
    <property type="evidence" value="ECO:0007669"/>
    <property type="project" value="InterPro"/>
</dbReference>
<dbReference type="GO" id="GO:0004315">
    <property type="term" value="F:3-oxoacyl-[acyl-carrier-protein] synthase activity"/>
    <property type="evidence" value="ECO:0007669"/>
    <property type="project" value="InterPro"/>
</dbReference>
<dbReference type="Gene3D" id="2.30.38.10">
    <property type="entry name" value="Luciferase, Domain 3"/>
    <property type="match status" value="1"/>
</dbReference>
<dbReference type="Gene3D" id="1.10.1200.10">
    <property type="entry name" value="ACP-like"/>
    <property type="match status" value="3"/>
</dbReference>
<dbReference type="SUPFAM" id="SSF52777">
    <property type="entry name" value="CoA-dependent acyltransferases"/>
    <property type="match status" value="2"/>
</dbReference>
<dbReference type="InterPro" id="IPR014031">
    <property type="entry name" value="Ketoacyl_synth_C"/>
</dbReference>
<name>A0A2W7RAV1_9RHOB</name>
<dbReference type="Proteomes" id="UP000249538">
    <property type="component" value="Unassembled WGS sequence"/>
</dbReference>
<feature type="domain" description="Carrier" evidence="8">
    <location>
        <begin position="1528"/>
        <end position="1606"/>
    </location>
</feature>
<dbReference type="InterPro" id="IPR015421">
    <property type="entry name" value="PyrdxlP-dep_Trfase_major"/>
</dbReference>
<dbReference type="SUPFAM" id="SSF56801">
    <property type="entry name" value="Acetyl-CoA synthetase-like"/>
    <property type="match status" value="2"/>
</dbReference>
<dbReference type="FunFam" id="3.30.300.30:FF:000010">
    <property type="entry name" value="Enterobactin synthetase component F"/>
    <property type="match status" value="1"/>
</dbReference>
<evidence type="ECO:0000259" key="8">
    <source>
        <dbReference type="PROSITE" id="PS50075"/>
    </source>
</evidence>
<dbReference type="CDD" id="cd00833">
    <property type="entry name" value="PKS"/>
    <property type="match status" value="1"/>
</dbReference>
<dbReference type="SUPFAM" id="SSF53901">
    <property type="entry name" value="Thiolase-like"/>
    <property type="match status" value="1"/>
</dbReference>
<dbReference type="GO" id="GO:0005737">
    <property type="term" value="C:cytoplasm"/>
    <property type="evidence" value="ECO:0007669"/>
    <property type="project" value="TreeGrafter"/>
</dbReference>
<dbReference type="Pfam" id="PF00501">
    <property type="entry name" value="AMP-binding"/>
    <property type="match status" value="2"/>
</dbReference>
<dbReference type="InterPro" id="IPR025110">
    <property type="entry name" value="AMP-bd_C"/>
</dbReference>
<dbReference type="PANTHER" id="PTHR45527">
    <property type="entry name" value="NONRIBOSOMAL PEPTIDE SYNTHETASE"/>
    <property type="match status" value="1"/>
</dbReference>
<evidence type="ECO:0000313" key="11">
    <source>
        <dbReference type="Proteomes" id="UP000249538"/>
    </source>
</evidence>
<dbReference type="PROSITE" id="PS00455">
    <property type="entry name" value="AMP_BINDING"/>
    <property type="match status" value="2"/>
</dbReference>
<dbReference type="InterPro" id="IPR042099">
    <property type="entry name" value="ANL_N_sf"/>
</dbReference>
<dbReference type="InterPro" id="IPR016035">
    <property type="entry name" value="Acyl_Trfase/lysoPLipase"/>
</dbReference>
<dbReference type="Gene3D" id="3.30.559.10">
    <property type="entry name" value="Chloramphenicol acetyltransferase-like domain"/>
    <property type="match status" value="1"/>
</dbReference>
<organism evidence="10 11">
    <name type="scientific">Cereibacter changlensis</name>
    <dbReference type="NCBI Taxonomy" id="402884"/>
    <lineage>
        <taxon>Bacteria</taxon>
        <taxon>Pseudomonadati</taxon>
        <taxon>Pseudomonadota</taxon>
        <taxon>Alphaproteobacteria</taxon>
        <taxon>Rhodobacterales</taxon>
        <taxon>Paracoccaceae</taxon>
        <taxon>Cereibacter</taxon>
    </lineage>
</organism>
<dbReference type="Pfam" id="PF16197">
    <property type="entry name" value="KAsynt_C_assoc"/>
    <property type="match status" value="1"/>
</dbReference>